<dbReference type="EMBL" id="JAIMJC010000007">
    <property type="protein sequence ID" value="KAH0522801.1"/>
    <property type="molecule type" value="Genomic_DNA"/>
</dbReference>
<keyword evidence="4" id="KW-1185">Reference proteome</keyword>
<feature type="compositionally biased region" description="Polar residues" evidence="1">
    <location>
        <begin position="22"/>
        <end position="39"/>
    </location>
</feature>
<dbReference type="AlphaFoldDB" id="A0A9P8KQE5"/>
<evidence type="ECO:0000313" key="3">
    <source>
        <dbReference type="EMBL" id="KAH0522801.1"/>
    </source>
</evidence>
<dbReference type="Proteomes" id="UP000826573">
    <property type="component" value="Unassembled WGS sequence"/>
</dbReference>
<dbReference type="PROSITE" id="PS50090">
    <property type="entry name" value="MYB_LIKE"/>
    <property type="match status" value="1"/>
</dbReference>
<feature type="domain" description="Myb-like" evidence="2">
    <location>
        <begin position="147"/>
        <end position="196"/>
    </location>
</feature>
<proteinExistence type="predicted"/>
<dbReference type="InterPro" id="IPR001005">
    <property type="entry name" value="SANT/Myb"/>
</dbReference>
<dbReference type="InterPro" id="IPR009057">
    <property type="entry name" value="Homeodomain-like_sf"/>
</dbReference>
<name>A0A9P8KQE5_9HYPO</name>
<reference evidence="3 4" key="1">
    <citation type="submission" date="2021-08" db="EMBL/GenBank/DDBJ databases">
        <title>The highly contiguous genome resource for Trichoderma semiorbis FJ059, a fungal antagonistic to plant pathogens.</title>
        <authorList>
            <person name="Liu T."/>
        </authorList>
    </citation>
    <scope>NUCLEOTIDE SEQUENCE [LARGE SCALE GENOMIC DNA]</scope>
    <source>
        <strain evidence="3 4">FJ059</strain>
    </source>
</reference>
<sequence>MDSDSPLLEKEASPLQDKPENLTGQDGTSSPMSESTDSTLQDEPDDSSVPIWVRRALAAGRTPLPCSRPPIKTHGMHIADSGRTARESSYDSQETVLEQSPAPEEKQTTKGKVRPLASNVNPKVKKSDARPKNQNARAFVTMEPIIRRRVQRKKWKPNEIESLIRMREDRMSWVVIAEAFSNRTAASVRQTFFKYRPQSYGMESDEK</sequence>
<evidence type="ECO:0000259" key="2">
    <source>
        <dbReference type="PROSITE" id="PS50090"/>
    </source>
</evidence>
<dbReference type="SUPFAM" id="SSF46689">
    <property type="entry name" value="Homeodomain-like"/>
    <property type="match status" value="1"/>
</dbReference>
<feature type="compositionally biased region" description="Basic and acidic residues" evidence="1">
    <location>
        <begin position="7"/>
        <end position="20"/>
    </location>
</feature>
<feature type="region of interest" description="Disordered" evidence="1">
    <location>
        <begin position="1"/>
        <end position="134"/>
    </location>
</feature>
<comment type="caution">
    <text evidence="3">The sequence shown here is derived from an EMBL/GenBank/DDBJ whole genome shotgun (WGS) entry which is preliminary data.</text>
</comment>
<accession>A0A9P8KQE5</accession>
<gene>
    <name evidence="3" type="ORF">TsFJ059_006591</name>
</gene>
<evidence type="ECO:0000256" key="1">
    <source>
        <dbReference type="SAM" id="MobiDB-lite"/>
    </source>
</evidence>
<organism evidence="3 4">
    <name type="scientific">Trichoderma semiorbis</name>
    <dbReference type="NCBI Taxonomy" id="1491008"/>
    <lineage>
        <taxon>Eukaryota</taxon>
        <taxon>Fungi</taxon>
        <taxon>Dikarya</taxon>
        <taxon>Ascomycota</taxon>
        <taxon>Pezizomycotina</taxon>
        <taxon>Sordariomycetes</taxon>
        <taxon>Hypocreomycetidae</taxon>
        <taxon>Hypocreales</taxon>
        <taxon>Hypocreaceae</taxon>
        <taxon>Trichoderma</taxon>
    </lineage>
</organism>
<protein>
    <recommendedName>
        <fullName evidence="2">Myb-like domain-containing protein</fullName>
    </recommendedName>
</protein>
<evidence type="ECO:0000313" key="4">
    <source>
        <dbReference type="Proteomes" id="UP000826573"/>
    </source>
</evidence>